<dbReference type="InterPro" id="IPR051221">
    <property type="entry name" value="LDLR-related"/>
</dbReference>
<dbReference type="VEuPathDB" id="VectorBase:LOC119163641"/>
<keyword evidence="9" id="KW-0325">Glycoprotein</keyword>
<gene>
    <name evidence="11" type="ORF">HPB51_012847</name>
</gene>
<evidence type="ECO:0000256" key="4">
    <source>
        <dbReference type="ARBA" id="ARBA00022737"/>
    </source>
</evidence>
<dbReference type="PANTHER" id="PTHR22722:SF12">
    <property type="entry name" value="EGF-LIKE DOMAIN-CONTAINING PROTEIN"/>
    <property type="match status" value="1"/>
</dbReference>
<comment type="caution">
    <text evidence="11">The sequence shown here is derived from an EMBL/GenBank/DDBJ whole genome shotgun (WGS) entry which is preliminary data.</text>
</comment>
<dbReference type="PROSITE" id="PS01209">
    <property type="entry name" value="LDLRA_1"/>
    <property type="match status" value="2"/>
</dbReference>
<evidence type="ECO:0000256" key="1">
    <source>
        <dbReference type="ARBA" id="ARBA00004167"/>
    </source>
</evidence>
<evidence type="ECO:0000256" key="3">
    <source>
        <dbReference type="ARBA" id="ARBA00022729"/>
    </source>
</evidence>
<evidence type="ECO:0000256" key="10">
    <source>
        <dbReference type="PROSITE-ProRule" id="PRU00124"/>
    </source>
</evidence>
<evidence type="ECO:0000256" key="5">
    <source>
        <dbReference type="ARBA" id="ARBA00022989"/>
    </source>
</evidence>
<feature type="disulfide bond" evidence="10">
    <location>
        <begin position="19"/>
        <end position="34"/>
    </location>
</feature>
<evidence type="ECO:0000313" key="12">
    <source>
        <dbReference type="Proteomes" id="UP000821866"/>
    </source>
</evidence>
<keyword evidence="3" id="KW-0732">Signal</keyword>
<evidence type="ECO:0000256" key="6">
    <source>
        <dbReference type="ARBA" id="ARBA00023136"/>
    </source>
</evidence>
<sequence>MAPEFACGNGRCVLKSWRCDGDDDCGDGSDEENCRRDTCSASKFACTSGECVPNRLRCDGRRDCRDGSDEDSSACRARLCQDGEFACGPSATTCVPEKSRCDGHDDCPDGSDEKECGSTDCVRYDVLCGRRPLRQNLVSLRRSERFVKVRSWSLQARPAETLLKGALLS</sequence>
<keyword evidence="4" id="KW-0677">Repeat</keyword>
<dbReference type="PROSITE" id="PS50068">
    <property type="entry name" value="LDLRA_2"/>
    <property type="match status" value="3"/>
</dbReference>
<keyword evidence="7 10" id="KW-1015">Disulfide bond</keyword>
<evidence type="ECO:0000256" key="7">
    <source>
        <dbReference type="ARBA" id="ARBA00023157"/>
    </source>
</evidence>
<dbReference type="GO" id="GO:0043235">
    <property type="term" value="C:receptor complex"/>
    <property type="evidence" value="ECO:0007669"/>
    <property type="project" value="TreeGrafter"/>
</dbReference>
<reference evidence="11" key="2">
    <citation type="submission" date="2021-09" db="EMBL/GenBank/DDBJ databases">
        <authorList>
            <person name="Jia N."/>
            <person name="Wang J."/>
            <person name="Shi W."/>
            <person name="Du L."/>
            <person name="Sun Y."/>
            <person name="Zhan W."/>
            <person name="Jiang J."/>
            <person name="Wang Q."/>
            <person name="Zhang B."/>
            <person name="Ji P."/>
            <person name="Sakyi L.B."/>
            <person name="Cui X."/>
            <person name="Yuan T."/>
            <person name="Jiang B."/>
            <person name="Yang W."/>
            <person name="Lam T.T.-Y."/>
            <person name="Chang Q."/>
            <person name="Ding S."/>
            <person name="Wang X."/>
            <person name="Zhu J."/>
            <person name="Ruan X."/>
            <person name="Zhao L."/>
            <person name="Wei J."/>
            <person name="Que T."/>
            <person name="Du C."/>
            <person name="Cheng J."/>
            <person name="Dai P."/>
            <person name="Han X."/>
            <person name="Huang E."/>
            <person name="Gao Y."/>
            <person name="Liu J."/>
            <person name="Shao H."/>
            <person name="Ye R."/>
            <person name="Li L."/>
            <person name="Wei W."/>
            <person name="Wang X."/>
            <person name="Wang C."/>
            <person name="Huo Q."/>
            <person name="Li W."/>
            <person name="Guo W."/>
            <person name="Chen H."/>
            <person name="Chen S."/>
            <person name="Zhou L."/>
            <person name="Zhou L."/>
            <person name="Ni X."/>
            <person name="Tian J."/>
            <person name="Zhou Y."/>
            <person name="Sheng Y."/>
            <person name="Liu T."/>
            <person name="Pan Y."/>
            <person name="Xia L."/>
            <person name="Li J."/>
            <person name="Zhao F."/>
            <person name="Cao W."/>
        </authorList>
    </citation>
    <scope>NUCLEOTIDE SEQUENCE</scope>
    <source>
        <strain evidence="11">Rmic-2018</strain>
        <tissue evidence="11">Larvae</tissue>
    </source>
</reference>
<dbReference type="InterPro" id="IPR002172">
    <property type="entry name" value="LDrepeatLR_classA_rpt"/>
</dbReference>
<feature type="disulfide bond" evidence="10">
    <location>
        <begin position="39"/>
        <end position="51"/>
    </location>
</feature>
<dbReference type="FunFam" id="4.10.400.10:FF:000002">
    <property type="entry name" value="Low-density lipoprotein receptor-related protein 1"/>
    <property type="match status" value="1"/>
</dbReference>
<dbReference type="SMART" id="SM00192">
    <property type="entry name" value="LDLa"/>
    <property type="match status" value="3"/>
</dbReference>
<name>A0A9J6EA00_RHIMP</name>
<dbReference type="Gene3D" id="4.10.400.10">
    <property type="entry name" value="Low-density Lipoprotein Receptor"/>
    <property type="match status" value="3"/>
</dbReference>
<protein>
    <submittedName>
        <fullName evidence="11">Uncharacterized protein</fullName>
    </submittedName>
</protein>
<dbReference type="SUPFAM" id="SSF57424">
    <property type="entry name" value="LDL receptor-like module"/>
    <property type="match status" value="3"/>
</dbReference>
<evidence type="ECO:0000313" key="11">
    <source>
        <dbReference type="EMBL" id="KAH8031127.1"/>
    </source>
</evidence>
<keyword evidence="2" id="KW-0812">Transmembrane</keyword>
<comment type="caution">
    <text evidence="10">Lacks conserved residue(s) required for the propagation of feature annotation.</text>
</comment>
<proteinExistence type="predicted"/>
<evidence type="ECO:0000256" key="9">
    <source>
        <dbReference type="ARBA" id="ARBA00023180"/>
    </source>
</evidence>
<dbReference type="PANTHER" id="PTHR22722">
    <property type="entry name" value="LOW-DENSITY LIPOPROTEIN RECEPTOR-RELATED PROTEIN 2-RELATED"/>
    <property type="match status" value="1"/>
</dbReference>
<keyword evidence="12" id="KW-1185">Reference proteome</keyword>
<dbReference type="Proteomes" id="UP000821866">
    <property type="component" value="Chromosome 3"/>
</dbReference>
<dbReference type="InterPro" id="IPR023415">
    <property type="entry name" value="LDLR_class-A_CS"/>
</dbReference>
<evidence type="ECO:0000256" key="2">
    <source>
        <dbReference type="ARBA" id="ARBA00022692"/>
    </source>
</evidence>
<dbReference type="EMBL" id="JABSTU010000005">
    <property type="protein sequence ID" value="KAH8031127.1"/>
    <property type="molecule type" value="Genomic_DNA"/>
</dbReference>
<dbReference type="AlphaFoldDB" id="A0A9J6EA00"/>
<keyword evidence="8" id="KW-0675">Receptor</keyword>
<keyword evidence="6" id="KW-0472">Membrane</keyword>
<keyword evidence="5" id="KW-1133">Transmembrane helix</keyword>
<feature type="disulfide bond" evidence="10">
    <location>
        <begin position="101"/>
        <end position="116"/>
    </location>
</feature>
<dbReference type="Pfam" id="PF00057">
    <property type="entry name" value="Ldl_recept_a"/>
    <property type="match status" value="3"/>
</dbReference>
<feature type="disulfide bond" evidence="10">
    <location>
        <begin position="46"/>
        <end position="64"/>
    </location>
</feature>
<feature type="disulfide bond" evidence="10">
    <location>
        <begin position="7"/>
        <end position="25"/>
    </location>
</feature>
<dbReference type="CDD" id="cd00112">
    <property type="entry name" value="LDLa"/>
    <property type="match status" value="2"/>
</dbReference>
<accession>A0A9J6EA00</accession>
<dbReference type="FunFam" id="4.10.400.10:FF:000011">
    <property type="entry name" value="Low-density lipoprotein receptor-related protein 1"/>
    <property type="match status" value="1"/>
</dbReference>
<reference evidence="11" key="1">
    <citation type="journal article" date="2020" name="Cell">
        <title>Large-Scale Comparative Analyses of Tick Genomes Elucidate Their Genetic Diversity and Vector Capacities.</title>
        <authorList>
            <consortium name="Tick Genome and Microbiome Consortium (TIGMIC)"/>
            <person name="Jia N."/>
            <person name="Wang J."/>
            <person name="Shi W."/>
            <person name="Du L."/>
            <person name="Sun Y."/>
            <person name="Zhan W."/>
            <person name="Jiang J.F."/>
            <person name="Wang Q."/>
            <person name="Zhang B."/>
            <person name="Ji P."/>
            <person name="Bell-Sakyi L."/>
            <person name="Cui X.M."/>
            <person name="Yuan T.T."/>
            <person name="Jiang B.G."/>
            <person name="Yang W.F."/>
            <person name="Lam T.T."/>
            <person name="Chang Q.C."/>
            <person name="Ding S.J."/>
            <person name="Wang X.J."/>
            <person name="Zhu J.G."/>
            <person name="Ruan X.D."/>
            <person name="Zhao L."/>
            <person name="Wei J.T."/>
            <person name="Ye R.Z."/>
            <person name="Que T.C."/>
            <person name="Du C.H."/>
            <person name="Zhou Y.H."/>
            <person name="Cheng J.X."/>
            <person name="Dai P.F."/>
            <person name="Guo W.B."/>
            <person name="Han X.H."/>
            <person name="Huang E.J."/>
            <person name="Li L.F."/>
            <person name="Wei W."/>
            <person name="Gao Y.C."/>
            <person name="Liu J.Z."/>
            <person name="Shao H.Z."/>
            <person name="Wang X."/>
            <person name="Wang C.C."/>
            <person name="Yang T.C."/>
            <person name="Huo Q.B."/>
            <person name="Li W."/>
            <person name="Chen H.Y."/>
            <person name="Chen S.E."/>
            <person name="Zhou L.G."/>
            <person name="Ni X.B."/>
            <person name="Tian J.H."/>
            <person name="Sheng Y."/>
            <person name="Liu T."/>
            <person name="Pan Y.S."/>
            <person name="Xia L.Y."/>
            <person name="Li J."/>
            <person name="Zhao F."/>
            <person name="Cao W.C."/>
        </authorList>
    </citation>
    <scope>NUCLEOTIDE SEQUENCE</scope>
    <source>
        <strain evidence="11">Rmic-2018</strain>
    </source>
</reference>
<dbReference type="GO" id="GO:0006898">
    <property type="term" value="P:receptor-mediated endocytosis"/>
    <property type="evidence" value="ECO:0007669"/>
    <property type="project" value="TreeGrafter"/>
</dbReference>
<dbReference type="PRINTS" id="PR00261">
    <property type="entry name" value="LDLRECEPTOR"/>
</dbReference>
<organism evidence="11 12">
    <name type="scientific">Rhipicephalus microplus</name>
    <name type="common">Cattle tick</name>
    <name type="synonym">Boophilus microplus</name>
    <dbReference type="NCBI Taxonomy" id="6941"/>
    <lineage>
        <taxon>Eukaryota</taxon>
        <taxon>Metazoa</taxon>
        <taxon>Ecdysozoa</taxon>
        <taxon>Arthropoda</taxon>
        <taxon>Chelicerata</taxon>
        <taxon>Arachnida</taxon>
        <taxon>Acari</taxon>
        <taxon>Parasitiformes</taxon>
        <taxon>Ixodida</taxon>
        <taxon>Ixodoidea</taxon>
        <taxon>Ixodidae</taxon>
        <taxon>Rhipicephalinae</taxon>
        <taxon>Rhipicephalus</taxon>
        <taxon>Boophilus</taxon>
    </lineage>
</organism>
<comment type="subcellular location">
    <subcellularLocation>
        <location evidence="1">Membrane</location>
        <topology evidence="1">Single-pass membrane protein</topology>
    </subcellularLocation>
</comment>
<dbReference type="GO" id="GO:0016324">
    <property type="term" value="C:apical plasma membrane"/>
    <property type="evidence" value="ECO:0007669"/>
    <property type="project" value="TreeGrafter"/>
</dbReference>
<dbReference type="GO" id="GO:0042562">
    <property type="term" value="F:hormone binding"/>
    <property type="evidence" value="ECO:0007669"/>
    <property type="project" value="TreeGrafter"/>
</dbReference>
<dbReference type="InterPro" id="IPR036055">
    <property type="entry name" value="LDL_receptor-like_sf"/>
</dbReference>
<evidence type="ECO:0000256" key="8">
    <source>
        <dbReference type="ARBA" id="ARBA00023170"/>
    </source>
</evidence>